<dbReference type="RefSeq" id="WP_006976010.1">
    <property type="nucleotide sequence ID" value="NZ_ABCS01000113.1"/>
</dbReference>
<dbReference type="Proteomes" id="UP000005801">
    <property type="component" value="Unassembled WGS sequence"/>
</dbReference>
<dbReference type="AlphaFoldDB" id="A6GH22"/>
<gene>
    <name evidence="3" type="ORF">PPSIR1_31133</name>
</gene>
<dbReference type="PROSITE" id="PS51257">
    <property type="entry name" value="PROKAR_LIPOPROTEIN"/>
    <property type="match status" value="1"/>
</dbReference>
<evidence type="ECO:0008006" key="5">
    <source>
        <dbReference type="Google" id="ProtNLM"/>
    </source>
</evidence>
<feature type="signal peptide" evidence="2">
    <location>
        <begin position="1"/>
        <end position="23"/>
    </location>
</feature>
<reference evidence="3 4" key="1">
    <citation type="submission" date="2007-06" db="EMBL/GenBank/DDBJ databases">
        <authorList>
            <person name="Shimkets L."/>
            <person name="Ferriera S."/>
            <person name="Johnson J."/>
            <person name="Kravitz S."/>
            <person name="Beeson K."/>
            <person name="Sutton G."/>
            <person name="Rogers Y.-H."/>
            <person name="Friedman R."/>
            <person name="Frazier M."/>
            <person name="Venter J.C."/>
        </authorList>
    </citation>
    <scope>NUCLEOTIDE SEQUENCE [LARGE SCALE GENOMIC DNA]</scope>
    <source>
        <strain evidence="3 4">SIR-1</strain>
    </source>
</reference>
<comment type="caution">
    <text evidence="3">The sequence shown here is derived from an EMBL/GenBank/DDBJ whole genome shotgun (WGS) entry which is preliminary data.</text>
</comment>
<proteinExistence type="predicted"/>
<sequence length="832" mass="89982">MRTAAVALVLLACACKAAPGADAGSEDEAGDTGEDGQYTVSATLGSEGGELELSELPGWIAAVRLTLPAGALEPGQSATLTLGWDEGEATLDGATPMGSIWLEVEPRELTPTVEQALEAGVALDTEAMGEAAEGLDDPGAWLEEHVVLTRDDEAAAAELTLCETAKTPGLGLGLYPLDDRGEAVNYFQADSKRSWLFARYTDFLPHPLGPYAFHITEDDGTRHDWHFVPGSHTWGTAHPHTGPLRFTAYPVSVAGDGEPRHTWPAGTAGDTVEACITEVATKILDLYQGRFRTLVVDAYGDHTPLPWHIVIYDFTTSSSTLAAANYPERWMQLPTTWLDPQLWAGGCFTEQTRPYVHAMAHEMFHWQQQVYVMDANDPIQWGWGKLAWHKRTPQSFAGPHPITPDLKRKPMLWFQEATAQHVAFEISGETAWVRHGLPAYPLDGVPWMEWGDLAIAPDGFWGYRKGHYIKYLTDREGSAAGDDLAELHSLLDAIGDHAVSEMNAGVNASTVDLLEPLPTWAASKGRDPFGFFREVALLRGCVSGGSCPEVPPAAAKPFGSAATGGYARLIPRAEAEVWWAPYILDPDDPHDAYETPFGGGPLPAWEKGEVADLGASWVNADTCRFDSTTALYSDLGAAGQGLLESPEPTELPLPETLAWHATGTRIDFVDDLSYEVEKYLWRARPGADCPPQLHLEWYHRTDEAGSLTFGDALANGDAQMFTTEPPDAASWREVTLLVGNNSPLIDSDASCSVLVEVLPGTCPCVAMPMVNGGGGADDLIVACELEGGEQFDYCNDEGFWSSGLLTPKELPVCWQEFPVLGEFCGLSSSALD</sequence>
<dbReference type="EMBL" id="ABCS01000113">
    <property type="protein sequence ID" value="EDM74854.1"/>
    <property type="molecule type" value="Genomic_DNA"/>
</dbReference>
<evidence type="ECO:0000256" key="2">
    <source>
        <dbReference type="SAM" id="SignalP"/>
    </source>
</evidence>
<feature type="compositionally biased region" description="Acidic residues" evidence="1">
    <location>
        <begin position="24"/>
        <end position="34"/>
    </location>
</feature>
<keyword evidence="4" id="KW-1185">Reference proteome</keyword>
<dbReference type="STRING" id="391625.PPSIR1_31133"/>
<name>A6GH22_9BACT</name>
<feature type="region of interest" description="Disordered" evidence="1">
    <location>
        <begin position="20"/>
        <end position="41"/>
    </location>
</feature>
<protein>
    <recommendedName>
        <fullName evidence="5">Lipoprotein</fullName>
    </recommendedName>
</protein>
<evidence type="ECO:0000313" key="4">
    <source>
        <dbReference type="Proteomes" id="UP000005801"/>
    </source>
</evidence>
<keyword evidence="2" id="KW-0732">Signal</keyword>
<feature type="chain" id="PRO_5002697868" description="Lipoprotein" evidence="2">
    <location>
        <begin position="24"/>
        <end position="832"/>
    </location>
</feature>
<accession>A6GH22</accession>
<evidence type="ECO:0000313" key="3">
    <source>
        <dbReference type="EMBL" id="EDM74854.1"/>
    </source>
</evidence>
<organism evidence="3 4">
    <name type="scientific">Plesiocystis pacifica SIR-1</name>
    <dbReference type="NCBI Taxonomy" id="391625"/>
    <lineage>
        <taxon>Bacteria</taxon>
        <taxon>Pseudomonadati</taxon>
        <taxon>Myxococcota</taxon>
        <taxon>Polyangia</taxon>
        <taxon>Nannocystales</taxon>
        <taxon>Nannocystaceae</taxon>
        <taxon>Plesiocystis</taxon>
    </lineage>
</organism>
<evidence type="ECO:0000256" key="1">
    <source>
        <dbReference type="SAM" id="MobiDB-lite"/>
    </source>
</evidence>